<proteinExistence type="predicted"/>
<dbReference type="Proteomes" id="UP000735302">
    <property type="component" value="Unassembled WGS sequence"/>
</dbReference>
<evidence type="ECO:0000313" key="1">
    <source>
        <dbReference type="EMBL" id="GFO46865.1"/>
    </source>
</evidence>
<dbReference type="AlphaFoldDB" id="A0AAV4DS94"/>
<organism evidence="1 2">
    <name type="scientific">Plakobranchus ocellatus</name>
    <dbReference type="NCBI Taxonomy" id="259542"/>
    <lineage>
        <taxon>Eukaryota</taxon>
        <taxon>Metazoa</taxon>
        <taxon>Spiralia</taxon>
        <taxon>Lophotrochozoa</taxon>
        <taxon>Mollusca</taxon>
        <taxon>Gastropoda</taxon>
        <taxon>Heterobranchia</taxon>
        <taxon>Euthyneura</taxon>
        <taxon>Panpulmonata</taxon>
        <taxon>Sacoglossa</taxon>
        <taxon>Placobranchoidea</taxon>
        <taxon>Plakobranchidae</taxon>
        <taxon>Plakobranchus</taxon>
    </lineage>
</organism>
<gene>
    <name evidence="1" type="ORF">PoB_007337000</name>
</gene>
<name>A0AAV4DS94_9GAST</name>
<protein>
    <submittedName>
        <fullName evidence="1">Uncharacterized protein</fullName>
    </submittedName>
</protein>
<dbReference type="EMBL" id="BLXT01008232">
    <property type="protein sequence ID" value="GFO46865.1"/>
    <property type="molecule type" value="Genomic_DNA"/>
</dbReference>
<reference evidence="1 2" key="1">
    <citation type="journal article" date="2021" name="Elife">
        <title>Chloroplast acquisition without the gene transfer in kleptoplastic sea slugs, Plakobranchus ocellatus.</title>
        <authorList>
            <person name="Maeda T."/>
            <person name="Takahashi S."/>
            <person name="Yoshida T."/>
            <person name="Shimamura S."/>
            <person name="Takaki Y."/>
            <person name="Nagai Y."/>
            <person name="Toyoda A."/>
            <person name="Suzuki Y."/>
            <person name="Arimoto A."/>
            <person name="Ishii H."/>
            <person name="Satoh N."/>
            <person name="Nishiyama T."/>
            <person name="Hasebe M."/>
            <person name="Maruyama T."/>
            <person name="Minagawa J."/>
            <person name="Obokata J."/>
            <person name="Shigenobu S."/>
        </authorList>
    </citation>
    <scope>NUCLEOTIDE SEQUENCE [LARGE SCALE GENOMIC DNA]</scope>
</reference>
<accession>A0AAV4DS94</accession>
<sequence>MLLLQIRPGLKSLPQFVTSDHSNSFSTNRYVETSRFPALPSACGWKLSNLNRCITSRLDTCHKANVKKSVRIRKDIYEYICSGEGKPVHRRFRPCNCFDELETCWILKITNLCNADIATFIANIWKIKLVDLYASYECPHSIIQSRRSVKRELPMVSKRLAAISKLKLKRPDKRYAYES</sequence>
<comment type="caution">
    <text evidence="1">The sequence shown here is derived from an EMBL/GenBank/DDBJ whole genome shotgun (WGS) entry which is preliminary data.</text>
</comment>
<keyword evidence="2" id="KW-1185">Reference proteome</keyword>
<evidence type="ECO:0000313" key="2">
    <source>
        <dbReference type="Proteomes" id="UP000735302"/>
    </source>
</evidence>